<dbReference type="InterPro" id="IPR005182">
    <property type="entry name" value="YdbS-like_PH"/>
</dbReference>
<dbReference type="PANTHER" id="PTHR37938:SF1">
    <property type="entry name" value="BLL0215 PROTEIN"/>
    <property type="match status" value="1"/>
</dbReference>
<evidence type="ECO:0000259" key="2">
    <source>
        <dbReference type="Pfam" id="PF03703"/>
    </source>
</evidence>
<feature type="transmembrane region" description="Helical" evidence="1">
    <location>
        <begin position="53"/>
        <end position="78"/>
    </location>
</feature>
<feature type="domain" description="YdbS-like PH" evidence="2">
    <location>
        <begin position="78"/>
        <end position="153"/>
    </location>
</feature>
<reference evidence="3 4" key="1">
    <citation type="submission" date="2024-10" db="EMBL/GenBank/DDBJ databases">
        <title>The Natural Products Discovery Center: Release of the First 8490 Sequenced Strains for Exploring Actinobacteria Biosynthetic Diversity.</title>
        <authorList>
            <person name="Kalkreuter E."/>
            <person name="Kautsar S.A."/>
            <person name="Yang D."/>
            <person name="Bader C.D."/>
            <person name="Teijaro C.N."/>
            <person name="Fluegel L."/>
            <person name="Davis C.M."/>
            <person name="Simpson J.R."/>
            <person name="Lauterbach L."/>
            <person name="Steele A.D."/>
            <person name="Gui C."/>
            <person name="Meng S."/>
            <person name="Li G."/>
            <person name="Viehrig K."/>
            <person name="Ye F."/>
            <person name="Su P."/>
            <person name="Kiefer A.F."/>
            <person name="Nichols A."/>
            <person name="Cepeda A.J."/>
            <person name="Yan W."/>
            <person name="Fan B."/>
            <person name="Jiang Y."/>
            <person name="Adhikari A."/>
            <person name="Zheng C.-J."/>
            <person name="Schuster L."/>
            <person name="Cowan T.M."/>
            <person name="Smanski M.J."/>
            <person name="Chevrette M.G."/>
            <person name="De Carvalho L.P.S."/>
            <person name="Shen B."/>
        </authorList>
    </citation>
    <scope>NUCLEOTIDE SEQUENCE [LARGE SCALE GENOMIC DNA]</scope>
    <source>
        <strain evidence="3 4">NPDC049639</strain>
    </source>
</reference>
<dbReference type="Proteomes" id="UP001612915">
    <property type="component" value="Unassembled WGS sequence"/>
</dbReference>
<evidence type="ECO:0000313" key="3">
    <source>
        <dbReference type="EMBL" id="MFI7588308.1"/>
    </source>
</evidence>
<dbReference type="EMBL" id="JBITLV010000004">
    <property type="protein sequence ID" value="MFI7588308.1"/>
    <property type="molecule type" value="Genomic_DNA"/>
</dbReference>
<proteinExistence type="predicted"/>
<evidence type="ECO:0000313" key="4">
    <source>
        <dbReference type="Proteomes" id="UP001612915"/>
    </source>
</evidence>
<evidence type="ECO:0000256" key="1">
    <source>
        <dbReference type="SAM" id="Phobius"/>
    </source>
</evidence>
<comment type="caution">
    <text evidence="3">The sequence shown here is derived from an EMBL/GenBank/DDBJ whole genome shotgun (WGS) entry which is preliminary data.</text>
</comment>
<name>A0ABW8AQN8_9ACTN</name>
<keyword evidence="1" id="KW-0472">Membrane</keyword>
<keyword evidence="1" id="KW-0812">Transmembrane</keyword>
<gene>
    <name evidence="3" type="ORF">ACIB24_14660</name>
</gene>
<keyword evidence="1" id="KW-1133">Transmembrane helix</keyword>
<dbReference type="Pfam" id="PF03703">
    <property type="entry name" value="bPH_2"/>
    <property type="match status" value="1"/>
</dbReference>
<feature type="transmembrane region" description="Helical" evidence="1">
    <location>
        <begin position="21"/>
        <end position="41"/>
    </location>
</feature>
<accession>A0ABW8AQN8</accession>
<keyword evidence="4" id="KW-1185">Reference proteome</keyword>
<sequence length="193" mass="21845">MPFPDKLLADDERSILTLHRHIKVLAGPFALLLLVIAAIAVPALLTDVGSWPVWLWVLIAVVAVVVLLPWFVWPFVVWRTTVYAITTRRLIMRNGVFSRSGHDMPLARLNDVAFEHTFIERLLGAGTLMVESAGERGQLTLTDIPKVELVQRTLYRLAEDLNPRAEERTLDPALAEQLEREFDDDYHGDDPKS</sequence>
<dbReference type="PANTHER" id="PTHR37938">
    <property type="entry name" value="BLL0215 PROTEIN"/>
    <property type="match status" value="1"/>
</dbReference>
<dbReference type="RefSeq" id="WP_398281637.1">
    <property type="nucleotide sequence ID" value="NZ_JBITLV010000004.1"/>
</dbReference>
<protein>
    <submittedName>
        <fullName evidence="3">PH domain-containing protein</fullName>
    </submittedName>
</protein>
<organism evidence="3 4">
    <name type="scientific">Spongisporangium articulatum</name>
    <dbReference type="NCBI Taxonomy" id="3362603"/>
    <lineage>
        <taxon>Bacteria</taxon>
        <taxon>Bacillati</taxon>
        <taxon>Actinomycetota</taxon>
        <taxon>Actinomycetes</taxon>
        <taxon>Kineosporiales</taxon>
        <taxon>Kineosporiaceae</taxon>
        <taxon>Spongisporangium</taxon>
    </lineage>
</organism>